<organism evidence="2 3">
    <name type="scientific">Arboricoccus pini</name>
    <dbReference type="NCBI Taxonomy" id="1963835"/>
    <lineage>
        <taxon>Bacteria</taxon>
        <taxon>Pseudomonadati</taxon>
        <taxon>Pseudomonadota</taxon>
        <taxon>Alphaproteobacteria</taxon>
        <taxon>Geminicoccales</taxon>
        <taxon>Geminicoccaceae</taxon>
        <taxon>Arboricoccus</taxon>
    </lineage>
</organism>
<dbReference type="InterPro" id="IPR054545">
    <property type="entry name" value="ApeI-like"/>
</dbReference>
<dbReference type="EMBL" id="FYEH01000005">
    <property type="protein sequence ID" value="SNB66763.1"/>
    <property type="molecule type" value="Genomic_DNA"/>
</dbReference>
<dbReference type="InterPro" id="IPR029069">
    <property type="entry name" value="HotDog_dom_sf"/>
</dbReference>
<proteinExistence type="predicted"/>
<reference evidence="2 3" key="1">
    <citation type="submission" date="2017-06" db="EMBL/GenBank/DDBJ databases">
        <authorList>
            <person name="Kim H.J."/>
            <person name="Triplett B.A."/>
        </authorList>
    </citation>
    <scope>NUCLEOTIDE SEQUENCE [LARGE SCALE GENOMIC DNA]</scope>
    <source>
        <strain evidence="2 3">B29T1</strain>
    </source>
</reference>
<dbReference type="AlphaFoldDB" id="A0A212R4A9"/>
<feature type="domain" description="ApeI dehydratase-like" evidence="1">
    <location>
        <begin position="9"/>
        <end position="92"/>
    </location>
</feature>
<evidence type="ECO:0000313" key="2">
    <source>
        <dbReference type="EMBL" id="SNB66763.1"/>
    </source>
</evidence>
<gene>
    <name evidence="2" type="ORF">SAMN07250955_105186</name>
</gene>
<dbReference type="Gene3D" id="3.10.129.10">
    <property type="entry name" value="Hotdog Thioesterase"/>
    <property type="match status" value="1"/>
</dbReference>
<evidence type="ECO:0000313" key="3">
    <source>
        <dbReference type="Proteomes" id="UP000197065"/>
    </source>
</evidence>
<evidence type="ECO:0000259" key="1">
    <source>
        <dbReference type="Pfam" id="PF22818"/>
    </source>
</evidence>
<dbReference type="RefSeq" id="WP_088561190.1">
    <property type="nucleotide sequence ID" value="NZ_FYEH01000005.1"/>
</dbReference>
<dbReference type="SUPFAM" id="SSF54637">
    <property type="entry name" value="Thioesterase/thiol ester dehydrase-isomerase"/>
    <property type="match status" value="1"/>
</dbReference>
<dbReference type="Proteomes" id="UP000197065">
    <property type="component" value="Unassembled WGS sequence"/>
</dbReference>
<dbReference type="Pfam" id="PF22818">
    <property type="entry name" value="ApeI-like"/>
    <property type="match status" value="1"/>
</dbReference>
<name>A0A212R4A9_9PROT</name>
<accession>A0A212R4A9</accession>
<protein>
    <recommendedName>
        <fullName evidence="1">ApeI dehydratase-like domain-containing protein</fullName>
    </recommendedName>
</protein>
<sequence>MKAGFCQTIAIEADDPAFEGHFPAHALLPGAAILARILAILAERWQLEPPVQLPRVKFMGQIFPGSVMTLKAELDLVGEQAKVAFTLLQGEKPLLQGAARYGSPA</sequence>
<keyword evidence="3" id="KW-1185">Reference proteome</keyword>
<dbReference type="OrthoDB" id="9787658at2"/>